<keyword evidence="5" id="KW-0732">Signal</keyword>
<feature type="region of interest" description="Disordered" evidence="4">
    <location>
        <begin position="543"/>
        <end position="618"/>
    </location>
</feature>
<evidence type="ECO:0000313" key="7">
    <source>
        <dbReference type="Proteomes" id="UP000186817"/>
    </source>
</evidence>
<evidence type="ECO:0000256" key="1">
    <source>
        <dbReference type="ARBA" id="ARBA00004123"/>
    </source>
</evidence>
<evidence type="ECO:0000256" key="4">
    <source>
        <dbReference type="SAM" id="MobiDB-lite"/>
    </source>
</evidence>
<keyword evidence="3" id="KW-0175">Coiled coil</keyword>
<dbReference type="InterPro" id="IPR012890">
    <property type="entry name" value="GCFC2-like"/>
</dbReference>
<dbReference type="OrthoDB" id="442240at2759"/>
<reference evidence="6 7" key="1">
    <citation type="submission" date="2016-02" db="EMBL/GenBank/DDBJ databases">
        <title>Genome analysis of coral dinoflagellate symbionts highlights evolutionary adaptations to a symbiotic lifestyle.</title>
        <authorList>
            <person name="Aranda M."/>
            <person name="Li Y."/>
            <person name="Liew Y.J."/>
            <person name="Baumgarten S."/>
            <person name="Simakov O."/>
            <person name="Wilson M."/>
            <person name="Piel J."/>
            <person name="Ashoor H."/>
            <person name="Bougouffa S."/>
            <person name="Bajic V.B."/>
            <person name="Ryu T."/>
            <person name="Ravasi T."/>
            <person name="Bayer T."/>
            <person name="Micklem G."/>
            <person name="Kim H."/>
            <person name="Bhak J."/>
            <person name="Lajeunesse T.C."/>
            <person name="Voolstra C.R."/>
        </authorList>
    </citation>
    <scope>NUCLEOTIDE SEQUENCE [LARGE SCALE GENOMIC DNA]</scope>
    <source>
        <strain evidence="6 7">CCMP2467</strain>
    </source>
</reference>
<accession>A0A1Q9D2G5</accession>
<keyword evidence="2" id="KW-0539">Nucleus</keyword>
<sequence length="944" mass="104955">MFLAVVFILSTRSKILLQFFVAHPDADLTDLSILPKLYDLALQHGPQLGDAGTVHAAATSLGNLIDSILLPYWRQPQEHPVTALVQCRRIRDARELLMQIPHFGELAMAHVFSYIAAMDKGLQRLSWSQQKLPDAQLPLAANARAWLALRRAGRELTKSPGWLEEEARNWVQTMQAMMPKTVTYRRHSDGVEVEWKPQITRSLFGLPCYAPSLSLFRPSPQDDEEEVPMFKVKKTRLSRQMAATKAPADLNSFRRSSKPKGLRSKAEEDKEEPPEPPAPQAVQAPEPEPLSEPMEPVDKESEDEADGEESKAVLAARLARAQRAAARELGAPAPRAGRYTAMTGPPAKPAPAPVPASNATSERIKALAQAAQKELNEGEEEDAPDAWALRQLELGLHRRRGGEATEVTETSLDEEIAKLSSRDGVAQVRKAAERVAKGHDGEAATRAKASVIPAASEAMARLWGTIKGLEGSAGDREAKLAELTAQAEAARDELAEIERRDKEISRMLRSVQELEELAWSLGGLLDEKSPKCKQASRMLAQIEEDFSRRRTKRRAKDMAEALQETGASLTYRQEEDEAEEGSDVEKSEQASARRRQRRSQSKGDDGWDTSDLSEEDGLEQTRKDRSIFSAAVQKQLLDDVSEEFASARSVLKALKSAKKKLQDEYRQAFVHLALPEVFGFFVDFSTLWWDPLRLLAGADDVIFGPRKAITSTQLETFDWFEDMAAFTELLGDDDPDGELVPKIVQQCIFPEVARRLRHCWDVTSMPQSQRAAALLDECLLFEVGEGAEAFGELAEAAVERLRAGLRTLAPEVFVQAAQVTTWYASAARKRLLRRSCKIATCAVQLEGRIPDEKLAPIILQDIFTTRLAPHLQAPRLRPEEMDLVERFVDALPDRWFENGLPQALRPLRDVLGPRAPPNAEATKSAAAAALRKMRCYDEAQALEL</sequence>
<feature type="compositionally biased region" description="Low complexity" evidence="4">
    <location>
        <begin position="312"/>
        <end position="345"/>
    </location>
</feature>
<dbReference type="EMBL" id="LSRX01000764">
    <property type="protein sequence ID" value="OLP89362.1"/>
    <property type="molecule type" value="Genomic_DNA"/>
</dbReference>
<protein>
    <submittedName>
        <fullName evidence="6">GC-rich sequence DNA-binding factor 2</fullName>
    </submittedName>
</protein>
<keyword evidence="6" id="KW-0238">DNA-binding</keyword>
<feature type="chain" id="PRO_5012435256" evidence="5">
    <location>
        <begin position="18"/>
        <end position="944"/>
    </location>
</feature>
<proteinExistence type="predicted"/>
<dbReference type="GO" id="GO:0005634">
    <property type="term" value="C:nucleus"/>
    <property type="evidence" value="ECO:0007669"/>
    <property type="project" value="UniProtKB-SubCell"/>
</dbReference>
<feature type="compositionally biased region" description="Acidic residues" evidence="4">
    <location>
        <begin position="606"/>
        <end position="618"/>
    </location>
</feature>
<evidence type="ECO:0000256" key="3">
    <source>
        <dbReference type="SAM" id="Coils"/>
    </source>
</evidence>
<dbReference type="PANTHER" id="PTHR12214:SF0">
    <property type="entry name" value="LD29489P"/>
    <property type="match status" value="1"/>
</dbReference>
<dbReference type="AlphaFoldDB" id="A0A1Q9D2G5"/>
<feature type="region of interest" description="Disordered" evidence="4">
    <location>
        <begin position="237"/>
        <end position="386"/>
    </location>
</feature>
<dbReference type="OMA" id="MKNICLW"/>
<organism evidence="6 7">
    <name type="scientific">Symbiodinium microadriaticum</name>
    <name type="common">Dinoflagellate</name>
    <name type="synonym">Zooxanthella microadriatica</name>
    <dbReference type="NCBI Taxonomy" id="2951"/>
    <lineage>
        <taxon>Eukaryota</taxon>
        <taxon>Sar</taxon>
        <taxon>Alveolata</taxon>
        <taxon>Dinophyceae</taxon>
        <taxon>Suessiales</taxon>
        <taxon>Symbiodiniaceae</taxon>
        <taxon>Symbiodinium</taxon>
    </lineage>
</organism>
<dbReference type="GO" id="GO:0000398">
    <property type="term" value="P:mRNA splicing, via spliceosome"/>
    <property type="evidence" value="ECO:0007669"/>
    <property type="project" value="InterPro"/>
</dbReference>
<dbReference type="Proteomes" id="UP000186817">
    <property type="component" value="Unassembled WGS sequence"/>
</dbReference>
<feature type="signal peptide" evidence="5">
    <location>
        <begin position="1"/>
        <end position="17"/>
    </location>
</feature>
<name>A0A1Q9D2G5_SYMMI</name>
<gene>
    <name evidence="6" type="primary">Gcfc2</name>
    <name evidence="6" type="ORF">AK812_SmicGene29183</name>
</gene>
<evidence type="ECO:0000313" key="6">
    <source>
        <dbReference type="EMBL" id="OLP89362.1"/>
    </source>
</evidence>
<feature type="coiled-coil region" evidence="3">
    <location>
        <begin position="473"/>
        <end position="517"/>
    </location>
</feature>
<evidence type="ECO:0000256" key="2">
    <source>
        <dbReference type="ARBA" id="ARBA00023242"/>
    </source>
</evidence>
<comment type="subcellular location">
    <subcellularLocation>
        <location evidence="1">Nucleus</location>
    </subcellularLocation>
</comment>
<keyword evidence="7" id="KW-1185">Reference proteome</keyword>
<comment type="caution">
    <text evidence="6">The sequence shown here is derived from an EMBL/GenBank/DDBJ whole genome shotgun (WGS) entry which is preliminary data.</text>
</comment>
<dbReference type="GO" id="GO:0003677">
    <property type="term" value="F:DNA binding"/>
    <property type="evidence" value="ECO:0007669"/>
    <property type="project" value="UniProtKB-KW"/>
</dbReference>
<evidence type="ECO:0000256" key="5">
    <source>
        <dbReference type="SAM" id="SignalP"/>
    </source>
</evidence>
<dbReference type="PANTHER" id="PTHR12214">
    <property type="entry name" value="GC-RICH SEQUENCE DNA-BINDING FACTOR"/>
    <property type="match status" value="1"/>
</dbReference>